<organism evidence="3 4">
    <name type="scientific">Pseudothermotoga thermarum DSM 5069</name>
    <dbReference type="NCBI Taxonomy" id="688269"/>
    <lineage>
        <taxon>Bacteria</taxon>
        <taxon>Thermotogati</taxon>
        <taxon>Thermotogota</taxon>
        <taxon>Thermotogae</taxon>
        <taxon>Thermotogales</taxon>
        <taxon>Thermotogaceae</taxon>
        <taxon>Pseudothermotoga</taxon>
    </lineage>
</organism>
<evidence type="ECO:0000313" key="4">
    <source>
        <dbReference type="Proteomes" id="UP000006804"/>
    </source>
</evidence>
<dbReference type="SUPFAM" id="SSF103039">
    <property type="entry name" value="CheC-like"/>
    <property type="match status" value="1"/>
</dbReference>
<dbReference type="RefSeq" id="WP_013931597.1">
    <property type="nucleotide sequence ID" value="NC_015707.1"/>
</dbReference>
<dbReference type="OrthoDB" id="9788100at2"/>
<dbReference type="PANTHER" id="PTHR39452:SF1">
    <property type="entry name" value="CHEY-P PHOSPHATASE CHEX"/>
    <property type="match status" value="1"/>
</dbReference>
<dbReference type="PATRIC" id="fig|688269.3.peg.284"/>
<evidence type="ECO:0000313" key="3">
    <source>
        <dbReference type="EMBL" id="AEH50374.1"/>
    </source>
</evidence>
<dbReference type="InterPro" id="IPR038756">
    <property type="entry name" value="CheX-like"/>
</dbReference>
<dbReference type="eggNOG" id="COG1406">
    <property type="taxonomic scope" value="Bacteria"/>
</dbReference>
<dbReference type="EMBL" id="CP002351">
    <property type="protein sequence ID" value="AEH50374.1"/>
    <property type="molecule type" value="Genomic_DNA"/>
</dbReference>
<reference evidence="3 4" key="1">
    <citation type="submission" date="2010-11" db="EMBL/GenBank/DDBJ databases">
        <title>The complete genome of Thermotoga thermarum DSM 5069.</title>
        <authorList>
            <consortium name="US DOE Joint Genome Institute (JGI-PGF)"/>
            <person name="Lucas S."/>
            <person name="Copeland A."/>
            <person name="Lapidus A."/>
            <person name="Bruce D."/>
            <person name="Goodwin L."/>
            <person name="Pitluck S."/>
            <person name="Kyrpides N."/>
            <person name="Mavromatis K."/>
            <person name="Ivanova N."/>
            <person name="Zeytun A."/>
            <person name="Brettin T."/>
            <person name="Detter J.C."/>
            <person name="Tapia R."/>
            <person name="Han C."/>
            <person name="Land M."/>
            <person name="Hauser L."/>
            <person name="Markowitz V."/>
            <person name="Cheng J.-F."/>
            <person name="Hugenholtz P."/>
            <person name="Woyke T."/>
            <person name="Wu D."/>
            <person name="Spring S."/>
            <person name="Schroeder M."/>
            <person name="Brambilla E."/>
            <person name="Klenk H.-P."/>
            <person name="Eisen J.A."/>
        </authorList>
    </citation>
    <scope>NUCLEOTIDE SEQUENCE [LARGE SCALE GENOMIC DNA]</scope>
    <source>
        <strain evidence="3 4">DSM 5069</strain>
    </source>
</reference>
<dbReference type="HOGENOM" id="CLU_116290_1_1_0"/>
<keyword evidence="1" id="KW-0145">Chemotaxis</keyword>
<dbReference type="Proteomes" id="UP000006804">
    <property type="component" value="Chromosome"/>
</dbReference>
<accession>F7YV75</accession>
<proteinExistence type="predicted"/>
<dbReference type="PANTHER" id="PTHR39452">
    <property type="entry name" value="CHEY-P PHOSPHATASE CHEX"/>
    <property type="match status" value="1"/>
</dbReference>
<name>F7YV75_9THEM</name>
<dbReference type="CDD" id="cd17906">
    <property type="entry name" value="CheX"/>
    <property type="match status" value="1"/>
</dbReference>
<dbReference type="Pfam" id="PF13690">
    <property type="entry name" value="CheX"/>
    <property type="match status" value="1"/>
</dbReference>
<dbReference type="InterPro" id="IPR028051">
    <property type="entry name" value="CheX-like_dom"/>
</dbReference>
<dbReference type="KEGG" id="tta:Theth_0275"/>
<dbReference type="InterPro" id="IPR028976">
    <property type="entry name" value="CheC-like_sf"/>
</dbReference>
<dbReference type="GO" id="GO:0006935">
    <property type="term" value="P:chemotaxis"/>
    <property type="evidence" value="ECO:0007669"/>
    <property type="project" value="UniProtKB-KW"/>
</dbReference>
<evidence type="ECO:0000259" key="2">
    <source>
        <dbReference type="Pfam" id="PF13690"/>
    </source>
</evidence>
<gene>
    <name evidence="3" type="ORF">Theth_0275</name>
</gene>
<sequence length="161" mass="17310" precursor="true">MDVRVINALLNAIVSTFEFLLGVKPKVGRPNVLKEIRPKYNLVTIIGFVGSAEGSLIYSFKPELALKVVSKMMGNTYETVDEFVMSAVGEIGNMIAGSMAVNLEKIGVKITISPPTVVAGKELKVTVEGFVVGLPVGVFEEEDSEIVISSKGSILIMPKHE</sequence>
<protein>
    <submittedName>
        <fullName evidence="3">CheC domain protein</fullName>
    </submittedName>
</protein>
<feature type="domain" description="Chemotaxis phosphatase CheX-like" evidence="2">
    <location>
        <begin position="43"/>
        <end position="128"/>
    </location>
</feature>
<dbReference type="AlphaFoldDB" id="F7YV75"/>
<evidence type="ECO:0000256" key="1">
    <source>
        <dbReference type="ARBA" id="ARBA00022500"/>
    </source>
</evidence>
<keyword evidence="4" id="KW-1185">Reference proteome</keyword>
<dbReference type="Gene3D" id="3.40.1550.10">
    <property type="entry name" value="CheC-like"/>
    <property type="match status" value="1"/>
</dbReference>
<dbReference type="STRING" id="688269.Theth_0275"/>